<feature type="transmembrane region" description="Helical" evidence="25">
    <location>
        <begin position="46"/>
        <end position="66"/>
    </location>
</feature>
<dbReference type="GO" id="GO:0005765">
    <property type="term" value="C:lysosomal membrane"/>
    <property type="evidence" value="ECO:0007669"/>
    <property type="project" value="UniProtKB-SubCell"/>
</dbReference>
<evidence type="ECO:0000256" key="5">
    <source>
        <dbReference type="ARBA" id="ARBA00022989"/>
    </source>
</evidence>
<dbReference type="Proteomes" id="UP000255297">
    <property type="component" value="Unassembled WGS sequence"/>
</dbReference>
<protein>
    <recommendedName>
        <fullName evidence="21">Lysosomal dipeptide transporter MFSD1</fullName>
    </recommendedName>
    <alternativeName>
        <fullName evidence="22">Major facilitator superfamily domain-containing protein 1</fullName>
    </alternativeName>
</protein>
<evidence type="ECO:0000256" key="3">
    <source>
        <dbReference type="ARBA" id="ARBA00022448"/>
    </source>
</evidence>
<evidence type="ECO:0000259" key="26">
    <source>
        <dbReference type="PROSITE" id="PS50850"/>
    </source>
</evidence>
<dbReference type="InterPro" id="IPR011701">
    <property type="entry name" value="MFS"/>
</dbReference>
<gene>
    <name evidence="27" type="primary">garP_1</name>
    <name evidence="27" type="ORF">NCTC11532_00996</name>
</gene>
<name>A0A378LSK6_9GAMM</name>
<evidence type="ECO:0000256" key="21">
    <source>
        <dbReference type="ARBA" id="ARBA00044985"/>
    </source>
</evidence>
<evidence type="ECO:0000256" key="9">
    <source>
        <dbReference type="ARBA" id="ARBA00044878"/>
    </source>
</evidence>
<evidence type="ECO:0000256" key="18">
    <source>
        <dbReference type="ARBA" id="ARBA00044912"/>
    </source>
</evidence>
<evidence type="ECO:0000256" key="19">
    <source>
        <dbReference type="ARBA" id="ARBA00044919"/>
    </source>
</evidence>
<feature type="transmembrane region" description="Helical" evidence="25">
    <location>
        <begin position="78"/>
        <end position="97"/>
    </location>
</feature>
<comment type="catalytic activity">
    <reaction evidence="12">
        <text>L-lysyl-L-alpha-amino acid(out) = L-lysyl-L-alpha-amino acid(in)</text>
        <dbReference type="Rhea" id="RHEA:79387"/>
        <dbReference type="ChEBI" id="CHEBI:229965"/>
    </reaction>
</comment>
<dbReference type="Gene3D" id="1.20.1250.20">
    <property type="entry name" value="MFS general substrate transporter like domains"/>
    <property type="match status" value="2"/>
</dbReference>
<comment type="catalytic activity">
    <reaction evidence="16">
        <text>L-lysyl-L-lysine(out) = L-lysyl-L-lysine(in)</text>
        <dbReference type="Rhea" id="RHEA:79403"/>
        <dbReference type="ChEBI" id="CHEBI:229956"/>
    </reaction>
</comment>
<sequence>MLNRQHLMPWLNWGMATTYVFFQFFLQATAGLMASQWSLDFQLSKTQVGSLSASFFLAYVIMQIPVGLAYDRFGARKILISASILLSLGTFGLGLSHSYGQAYLARFIMGSGSAFGFIGMLYVTASWFSNRHFTMLVGISETLAMMGVALGEIGMASLITHVGWRVTMYLVGCCAIFVTILVIFIIQDPEHVSEEKEKISLSKSLKQVLQNPQVWLAGLYGFAMISIINAIANLWGIPFLVHRYPAMSLYTISTLMSVIFIGAAIGGPFCAWLVQCGIKRQIVMTIFASLTLLCYSCVVYLKIDFLGILYFLLFLTGFFSSAYILVFGVVKDSVTQELRGTALSTSNMILMMSALILQPLLGKSLELHFNFEQTLSIITATLVIATLLSLVLDKKAGK</sequence>
<evidence type="ECO:0000256" key="20">
    <source>
        <dbReference type="ARBA" id="ARBA00044924"/>
    </source>
</evidence>
<dbReference type="AlphaFoldDB" id="A0A378LSK6"/>
<evidence type="ECO:0000256" key="6">
    <source>
        <dbReference type="ARBA" id="ARBA00023136"/>
    </source>
</evidence>
<keyword evidence="3" id="KW-0813">Transport</keyword>
<keyword evidence="28" id="KW-1185">Reference proteome</keyword>
<feature type="domain" description="Major facilitator superfamily (MFS) profile" evidence="26">
    <location>
        <begin position="1"/>
        <end position="397"/>
    </location>
</feature>
<feature type="transmembrane region" description="Helical" evidence="25">
    <location>
        <begin position="342"/>
        <end position="361"/>
    </location>
</feature>
<evidence type="ECO:0000256" key="24">
    <source>
        <dbReference type="ARBA" id="ARBA00046376"/>
    </source>
</evidence>
<feature type="transmembrane region" description="Helical" evidence="25">
    <location>
        <begin position="7"/>
        <end position="26"/>
    </location>
</feature>
<dbReference type="SUPFAM" id="SSF103473">
    <property type="entry name" value="MFS general substrate transporter"/>
    <property type="match status" value="1"/>
</dbReference>
<dbReference type="PROSITE" id="PS50850">
    <property type="entry name" value="MFS"/>
    <property type="match status" value="1"/>
</dbReference>
<evidence type="ECO:0000256" key="11">
    <source>
        <dbReference type="ARBA" id="ARBA00044884"/>
    </source>
</evidence>
<dbReference type="EMBL" id="UGPB01000001">
    <property type="protein sequence ID" value="STY28819.1"/>
    <property type="molecule type" value="Genomic_DNA"/>
</dbReference>
<comment type="catalytic activity">
    <reaction evidence="9">
        <text>L-histidyl-glycine(out) = L-histidyl-glycine(in)</text>
        <dbReference type="Rhea" id="RHEA:79395"/>
        <dbReference type="ChEBI" id="CHEBI:229957"/>
    </reaction>
</comment>
<proteinExistence type="inferred from homology"/>
<organism evidence="27 28">
    <name type="scientific">Legionella wadsworthii</name>
    <dbReference type="NCBI Taxonomy" id="28088"/>
    <lineage>
        <taxon>Bacteria</taxon>
        <taxon>Pseudomonadati</taxon>
        <taxon>Pseudomonadota</taxon>
        <taxon>Gammaproteobacteria</taxon>
        <taxon>Legionellales</taxon>
        <taxon>Legionellaceae</taxon>
        <taxon>Legionella</taxon>
    </lineage>
</organism>
<comment type="subunit">
    <text evidence="24">Homodimer. Interacts with lysosomal protein GLMP (via lumenal domain); the interaction starts while both proteins are still in the endoplasmic reticulum and is required for stabilization of MFSD1 in lysosomes but has no direct effect on its targeting to lysosomes or transporter activity.</text>
</comment>
<feature type="transmembrane region" description="Helical" evidence="25">
    <location>
        <begin position="307"/>
        <end position="330"/>
    </location>
</feature>
<dbReference type="InterPro" id="IPR052187">
    <property type="entry name" value="MFSD1"/>
</dbReference>
<evidence type="ECO:0000256" key="8">
    <source>
        <dbReference type="ARBA" id="ARBA00044876"/>
    </source>
</evidence>
<keyword evidence="5 25" id="KW-1133">Transmembrane helix</keyword>
<evidence type="ECO:0000256" key="22">
    <source>
        <dbReference type="ARBA" id="ARBA00045018"/>
    </source>
</evidence>
<evidence type="ECO:0000256" key="7">
    <source>
        <dbReference type="ARBA" id="ARBA00023228"/>
    </source>
</evidence>
<evidence type="ECO:0000256" key="13">
    <source>
        <dbReference type="ARBA" id="ARBA00044893"/>
    </source>
</evidence>
<evidence type="ECO:0000256" key="14">
    <source>
        <dbReference type="ARBA" id="ARBA00044898"/>
    </source>
</evidence>
<keyword evidence="4 25" id="KW-0812">Transmembrane</keyword>
<dbReference type="InterPro" id="IPR020846">
    <property type="entry name" value="MFS_dom"/>
</dbReference>
<comment type="catalytic activity">
    <reaction evidence="17">
        <text>L-arginyl-glycine(out) = L-arginyl-glycine(in)</text>
        <dbReference type="Rhea" id="RHEA:79391"/>
        <dbReference type="ChEBI" id="CHEBI:229955"/>
    </reaction>
</comment>
<comment type="subcellular location">
    <subcellularLocation>
        <location evidence="1">Lysosome membrane</location>
        <topology evidence="1">Multi-pass membrane protein</topology>
    </subcellularLocation>
</comment>
<evidence type="ECO:0000256" key="17">
    <source>
        <dbReference type="ARBA" id="ARBA00044903"/>
    </source>
</evidence>
<comment type="catalytic activity">
    <reaction evidence="15">
        <text>L-arginyl-L-alpha-amino acid(out) = L-arginyl-L-alpha-amino acid(in)</text>
        <dbReference type="Rhea" id="RHEA:79371"/>
        <dbReference type="ChEBI" id="CHEBI:84315"/>
    </reaction>
</comment>
<evidence type="ECO:0000313" key="27">
    <source>
        <dbReference type="EMBL" id="STY28819.1"/>
    </source>
</evidence>
<reference evidence="27 28" key="1">
    <citation type="submission" date="2018-06" db="EMBL/GenBank/DDBJ databases">
        <authorList>
            <consortium name="Pathogen Informatics"/>
            <person name="Doyle S."/>
        </authorList>
    </citation>
    <scope>NUCLEOTIDE SEQUENCE [LARGE SCALE GENOMIC DNA]</scope>
    <source>
        <strain evidence="27 28">NCTC11532</strain>
    </source>
</reference>
<comment type="catalytic activity">
    <reaction evidence="11">
        <text>L-alpha-aminoacyl-L-histidine(out) = L-alpha-aminoacyl-L-histidine(in)</text>
        <dbReference type="Rhea" id="RHEA:79375"/>
        <dbReference type="ChEBI" id="CHEBI:229967"/>
    </reaction>
</comment>
<evidence type="ECO:0000256" key="23">
    <source>
        <dbReference type="ARBA" id="ARBA00045709"/>
    </source>
</evidence>
<comment type="function">
    <text evidence="23">Lysosomal dipeptide uniporter that selectively exports lysine, arginine or histidine-containing dipeptides with a net positive charge from the lysosome lumen into the cytosol. Could play a role in a specific type of protein O-glycosylation indirectly regulating macrophages migration and tissue invasion. Also essential for liver homeostasis.</text>
</comment>
<feature type="transmembrane region" description="Helical" evidence="25">
    <location>
        <begin position="249"/>
        <end position="274"/>
    </location>
</feature>
<comment type="similarity">
    <text evidence="2">Belongs to the major facilitator superfamily.</text>
</comment>
<evidence type="ECO:0000256" key="25">
    <source>
        <dbReference type="SAM" id="Phobius"/>
    </source>
</evidence>
<evidence type="ECO:0000256" key="1">
    <source>
        <dbReference type="ARBA" id="ARBA00004155"/>
    </source>
</evidence>
<dbReference type="RefSeq" id="WP_031567673.1">
    <property type="nucleotide sequence ID" value="NZ_CAAAIS010000007.1"/>
</dbReference>
<keyword evidence="7" id="KW-0458">Lysosome</keyword>
<comment type="catalytic activity">
    <reaction evidence="19">
        <text>L-alanyl-L-lysine(out) = L-alanyl-L-lysine(in)</text>
        <dbReference type="Rhea" id="RHEA:79415"/>
        <dbReference type="ChEBI" id="CHEBI:192470"/>
    </reaction>
</comment>
<feature type="transmembrane region" description="Helical" evidence="25">
    <location>
        <begin position="373"/>
        <end position="392"/>
    </location>
</feature>
<feature type="transmembrane region" description="Helical" evidence="25">
    <location>
        <begin position="103"/>
        <end position="123"/>
    </location>
</feature>
<comment type="catalytic activity">
    <reaction evidence="13">
        <text>L-alpha-aminoacyl-L-lysine(out) = L-alpha-aminoacyl-L-lysine(in)</text>
        <dbReference type="Rhea" id="RHEA:79383"/>
        <dbReference type="ChEBI" id="CHEBI:229966"/>
    </reaction>
</comment>
<evidence type="ECO:0000256" key="2">
    <source>
        <dbReference type="ARBA" id="ARBA00008335"/>
    </source>
</evidence>
<comment type="catalytic activity">
    <reaction evidence="8">
        <text>L-lysyl-L-alanine(out) = L-lysyl-L-alanine(in)</text>
        <dbReference type="Rhea" id="RHEA:79399"/>
        <dbReference type="ChEBI" id="CHEBI:229954"/>
    </reaction>
</comment>
<dbReference type="Pfam" id="PF07690">
    <property type="entry name" value="MFS_1"/>
    <property type="match status" value="2"/>
</dbReference>
<feature type="transmembrane region" description="Helical" evidence="25">
    <location>
        <begin position="281"/>
        <end position="301"/>
    </location>
</feature>
<comment type="catalytic activity">
    <reaction evidence="10">
        <text>L-alpha-aminoacyl-L-arginine(out) = L-alpha-aminoacyl-L-arginine(in)</text>
        <dbReference type="Rhea" id="RHEA:79367"/>
        <dbReference type="ChEBI" id="CHEBI:229968"/>
    </reaction>
</comment>
<dbReference type="OrthoDB" id="9771451at2"/>
<evidence type="ECO:0000256" key="16">
    <source>
        <dbReference type="ARBA" id="ARBA00044900"/>
    </source>
</evidence>
<dbReference type="InterPro" id="IPR036259">
    <property type="entry name" value="MFS_trans_sf"/>
</dbReference>
<evidence type="ECO:0000256" key="10">
    <source>
        <dbReference type="ARBA" id="ARBA00044881"/>
    </source>
</evidence>
<evidence type="ECO:0000256" key="12">
    <source>
        <dbReference type="ARBA" id="ARBA00044891"/>
    </source>
</evidence>
<evidence type="ECO:0000256" key="15">
    <source>
        <dbReference type="ARBA" id="ARBA00044899"/>
    </source>
</evidence>
<evidence type="ECO:0000313" key="28">
    <source>
        <dbReference type="Proteomes" id="UP000255297"/>
    </source>
</evidence>
<evidence type="ECO:0000256" key="4">
    <source>
        <dbReference type="ARBA" id="ARBA00022692"/>
    </source>
</evidence>
<feature type="transmembrane region" description="Helical" evidence="25">
    <location>
        <begin position="135"/>
        <end position="160"/>
    </location>
</feature>
<dbReference type="PANTHER" id="PTHR23512:SF3">
    <property type="entry name" value="MAJOR FACILITATOR SUPERFAMILY DOMAIN-CONTAINING PROTEIN 1"/>
    <property type="match status" value="1"/>
</dbReference>
<comment type="catalytic activity">
    <reaction evidence="18">
        <text>L-histidyl-L-alpha-amino acid(out) = L-histidyl-L-alpha-amino acid(in)</text>
        <dbReference type="Rhea" id="RHEA:79379"/>
        <dbReference type="ChEBI" id="CHEBI:229964"/>
    </reaction>
</comment>
<feature type="transmembrane region" description="Helical" evidence="25">
    <location>
        <begin position="166"/>
        <end position="186"/>
    </location>
</feature>
<feature type="transmembrane region" description="Helical" evidence="25">
    <location>
        <begin position="214"/>
        <end position="237"/>
    </location>
</feature>
<dbReference type="PANTHER" id="PTHR23512">
    <property type="entry name" value="MAJOR FACILITATOR SUPERFAMILY DOMAIN-CONTAINING PROTEIN 1"/>
    <property type="match status" value="1"/>
</dbReference>
<dbReference type="GO" id="GO:0022857">
    <property type="term" value="F:transmembrane transporter activity"/>
    <property type="evidence" value="ECO:0007669"/>
    <property type="project" value="InterPro"/>
</dbReference>
<comment type="catalytic activity">
    <reaction evidence="20">
        <text>L-lysyl-glycine(out) = L-lysyl-glycine(in)</text>
        <dbReference type="Rhea" id="RHEA:79407"/>
        <dbReference type="ChEBI" id="CHEBI:191202"/>
    </reaction>
</comment>
<accession>A0A378LSK6</accession>
<comment type="catalytic activity">
    <reaction evidence="14">
        <text>L-aspartyl-L-lysine(out) = L-aspartyl-L-lysine(in)</text>
        <dbReference type="Rhea" id="RHEA:79411"/>
        <dbReference type="ChEBI" id="CHEBI:229953"/>
    </reaction>
</comment>
<keyword evidence="6 25" id="KW-0472">Membrane</keyword>